<sequence>MLLFMDVRLEHPAFRATVADVAAAADRLRTDRDRVTRQVDVLLDGGWSGPAAAAYAEGWSDWCAGAERVLDGLVEMGRLLAAVHADLTERDLGSQSAIDRLTARLG</sequence>
<organism evidence="1 2">
    <name type="scientific">Nocardioides endophyticus</name>
    <dbReference type="NCBI Taxonomy" id="1353775"/>
    <lineage>
        <taxon>Bacteria</taxon>
        <taxon>Bacillati</taxon>
        <taxon>Actinomycetota</taxon>
        <taxon>Actinomycetes</taxon>
        <taxon>Propionibacteriales</taxon>
        <taxon>Nocardioidaceae</taxon>
        <taxon>Nocardioides</taxon>
    </lineage>
</organism>
<evidence type="ECO:0008006" key="3">
    <source>
        <dbReference type="Google" id="ProtNLM"/>
    </source>
</evidence>
<dbReference type="EMBL" id="BAABKN010000014">
    <property type="protein sequence ID" value="GAA4737038.1"/>
    <property type="molecule type" value="Genomic_DNA"/>
</dbReference>
<dbReference type="InterPro" id="IPR036689">
    <property type="entry name" value="ESAT-6-like_sf"/>
</dbReference>
<dbReference type="Gene3D" id="1.10.287.1060">
    <property type="entry name" value="ESAT-6-like"/>
    <property type="match status" value="1"/>
</dbReference>
<protein>
    <recommendedName>
        <fullName evidence="3">WXG100 family type VII secretion target</fullName>
    </recommendedName>
</protein>
<dbReference type="SUPFAM" id="SSF140453">
    <property type="entry name" value="EsxAB dimer-like"/>
    <property type="match status" value="1"/>
</dbReference>
<dbReference type="InterPro" id="IPR010310">
    <property type="entry name" value="T7SS_ESAT-6-like"/>
</dbReference>
<comment type="caution">
    <text evidence="1">The sequence shown here is derived from an EMBL/GenBank/DDBJ whole genome shotgun (WGS) entry which is preliminary data.</text>
</comment>
<dbReference type="Proteomes" id="UP001499882">
    <property type="component" value="Unassembled WGS sequence"/>
</dbReference>
<dbReference type="Pfam" id="PF06013">
    <property type="entry name" value="WXG100"/>
    <property type="match status" value="1"/>
</dbReference>
<reference evidence="2" key="1">
    <citation type="journal article" date="2019" name="Int. J. Syst. Evol. Microbiol.">
        <title>The Global Catalogue of Microorganisms (GCM) 10K type strain sequencing project: providing services to taxonomists for standard genome sequencing and annotation.</title>
        <authorList>
            <consortium name="The Broad Institute Genomics Platform"/>
            <consortium name="The Broad Institute Genome Sequencing Center for Infectious Disease"/>
            <person name="Wu L."/>
            <person name="Ma J."/>
        </authorList>
    </citation>
    <scope>NUCLEOTIDE SEQUENCE [LARGE SCALE GENOMIC DNA]</scope>
    <source>
        <strain evidence="2">JCM 18532</strain>
    </source>
</reference>
<keyword evidence="2" id="KW-1185">Reference proteome</keyword>
<evidence type="ECO:0000313" key="1">
    <source>
        <dbReference type="EMBL" id="GAA4737038.1"/>
    </source>
</evidence>
<accession>A0ABP8YUS4</accession>
<name>A0ABP8YUS4_9ACTN</name>
<evidence type="ECO:0000313" key="2">
    <source>
        <dbReference type="Proteomes" id="UP001499882"/>
    </source>
</evidence>
<proteinExistence type="predicted"/>
<gene>
    <name evidence="1" type="ORF">GCM10023350_21230</name>
</gene>